<dbReference type="Gene3D" id="2.60.40.4100">
    <property type="entry name" value="Zona pellucida, ZP-C domain"/>
    <property type="match status" value="1"/>
</dbReference>
<feature type="chain" id="PRO_5002814963" evidence="2">
    <location>
        <begin position="26"/>
        <end position="415"/>
    </location>
</feature>
<dbReference type="PANTHER" id="PTHR47327:SF7">
    <property type="entry name" value="GH08941P"/>
    <property type="match status" value="1"/>
</dbReference>
<evidence type="ECO:0000259" key="3">
    <source>
        <dbReference type="PROSITE" id="PS51034"/>
    </source>
</evidence>
<reference evidence="4 5" key="1">
    <citation type="journal article" date="2007" name="Nature">
        <title>Evolution of genes and genomes on the Drosophila phylogeny.</title>
        <authorList>
            <consortium name="Drosophila 12 Genomes Consortium"/>
            <person name="Clark A.G."/>
            <person name="Eisen M.B."/>
            <person name="Smith D.R."/>
            <person name="Bergman C.M."/>
            <person name="Oliver B."/>
            <person name="Markow T.A."/>
            <person name="Kaufman T.C."/>
            <person name="Kellis M."/>
            <person name="Gelbart W."/>
            <person name="Iyer V.N."/>
            <person name="Pollard D.A."/>
            <person name="Sackton T.B."/>
            <person name="Larracuente A.M."/>
            <person name="Singh N.D."/>
            <person name="Abad J.P."/>
            <person name="Abt D.N."/>
            <person name="Adryan B."/>
            <person name="Aguade M."/>
            <person name="Akashi H."/>
            <person name="Anderson W.W."/>
            <person name="Aquadro C.F."/>
            <person name="Ardell D.H."/>
            <person name="Arguello R."/>
            <person name="Artieri C.G."/>
            <person name="Barbash D.A."/>
            <person name="Barker D."/>
            <person name="Barsanti P."/>
            <person name="Batterham P."/>
            <person name="Batzoglou S."/>
            <person name="Begun D."/>
            <person name="Bhutkar A."/>
            <person name="Blanco E."/>
            <person name="Bosak S.A."/>
            <person name="Bradley R.K."/>
            <person name="Brand A.D."/>
            <person name="Brent M.R."/>
            <person name="Brooks A.N."/>
            <person name="Brown R.H."/>
            <person name="Butlin R.K."/>
            <person name="Caggese C."/>
            <person name="Calvi B.R."/>
            <person name="Bernardo de Carvalho A."/>
            <person name="Caspi A."/>
            <person name="Castrezana S."/>
            <person name="Celniker S.E."/>
            <person name="Chang J.L."/>
            <person name="Chapple C."/>
            <person name="Chatterji S."/>
            <person name="Chinwalla A."/>
            <person name="Civetta A."/>
            <person name="Clifton S.W."/>
            <person name="Comeron J.M."/>
            <person name="Costello J.C."/>
            <person name="Coyne J.A."/>
            <person name="Daub J."/>
            <person name="David R.G."/>
            <person name="Delcher A.L."/>
            <person name="Delehaunty K."/>
            <person name="Do C.B."/>
            <person name="Ebling H."/>
            <person name="Edwards K."/>
            <person name="Eickbush T."/>
            <person name="Evans J.D."/>
            <person name="Filipski A."/>
            <person name="Findeiss S."/>
            <person name="Freyhult E."/>
            <person name="Fulton L."/>
            <person name="Fulton R."/>
            <person name="Garcia A.C."/>
            <person name="Gardiner A."/>
            <person name="Garfield D.A."/>
            <person name="Garvin B.E."/>
            <person name="Gibson G."/>
            <person name="Gilbert D."/>
            <person name="Gnerre S."/>
            <person name="Godfrey J."/>
            <person name="Good R."/>
            <person name="Gotea V."/>
            <person name="Gravely B."/>
            <person name="Greenberg A.J."/>
            <person name="Griffiths-Jones S."/>
            <person name="Gross S."/>
            <person name="Guigo R."/>
            <person name="Gustafson E.A."/>
            <person name="Haerty W."/>
            <person name="Hahn M.W."/>
            <person name="Halligan D.L."/>
            <person name="Halpern A.L."/>
            <person name="Halter G.M."/>
            <person name="Han M.V."/>
            <person name="Heger A."/>
            <person name="Hillier L."/>
            <person name="Hinrichs A.S."/>
            <person name="Holmes I."/>
            <person name="Hoskins R.A."/>
            <person name="Hubisz M.J."/>
            <person name="Hultmark D."/>
            <person name="Huntley M.A."/>
            <person name="Jaffe D.B."/>
            <person name="Jagadeeshan S."/>
            <person name="Jeck W.R."/>
            <person name="Johnson J."/>
            <person name="Jones C.D."/>
            <person name="Jordan W.C."/>
            <person name="Karpen G.H."/>
            <person name="Kataoka E."/>
            <person name="Keightley P.D."/>
            <person name="Kheradpour P."/>
            <person name="Kirkness E.F."/>
            <person name="Koerich L.B."/>
            <person name="Kristiansen K."/>
            <person name="Kudrna D."/>
            <person name="Kulathinal R.J."/>
            <person name="Kumar S."/>
            <person name="Kwok R."/>
            <person name="Lander E."/>
            <person name="Langley C.H."/>
            <person name="Lapoint R."/>
            <person name="Lazzaro B.P."/>
            <person name="Lee S.J."/>
            <person name="Levesque L."/>
            <person name="Li R."/>
            <person name="Lin C.F."/>
            <person name="Lin M.F."/>
            <person name="Lindblad-Toh K."/>
            <person name="Llopart A."/>
            <person name="Long M."/>
            <person name="Low L."/>
            <person name="Lozovsky E."/>
            <person name="Lu J."/>
            <person name="Luo M."/>
            <person name="Machado C.A."/>
            <person name="Makalowski W."/>
            <person name="Marzo M."/>
            <person name="Matsuda M."/>
            <person name="Matzkin L."/>
            <person name="McAllister B."/>
            <person name="McBride C.S."/>
            <person name="McKernan B."/>
            <person name="McKernan K."/>
            <person name="Mendez-Lago M."/>
            <person name="Minx P."/>
            <person name="Mollenhauer M.U."/>
            <person name="Montooth K."/>
            <person name="Mount S.M."/>
            <person name="Mu X."/>
            <person name="Myers E."/>
            <person name="Negre B."/>
            <person name="Newfeld S."/>
            <person name="Nielsen R."/>
            <person name="Noor M.A."/>
            <person name="O'Grady P."/>
            <person name="Pachter L."/>
            <person name="Papaceit M."/>
            <person name="Parisi M.J."/>
            <person name="Parisi M."/>
            <person name="Parts L."/>
            <person name="Pedersen J.S."/>
            <person name="Pesole G."/>
            <person name="Phillippy A.M."/>
            <person name="Ponting C.P."/>
            <person name="Pop M."/>
            <person name="Porcelli D."/>
            <person name="Powell J.R."/>
            <person name="Prohaska S."/>
            <person name="Pruitt K."/>
            <person name="Puig M."/>
            <person name="Quesneville H."/>
            <person name="Ram K.R."/>
            <person name="Rand D."/>
            <person name="Rasmussen M.D."/>
            <person name="Reed L.K."/>
            <person name="Reenan R."/>
            <person name="Reily A."/>
            <person name="Remington K.A."/>
            <person name="Rieger T.T."/>
            <person name="Ritchie M.G."/>
            <person name="Robin C."/>
            <person name="Rogers Y.H."/>
            <person name="Rohde C."/>
            <person name="Rozas J."/>
            <person name="Rubenfield M.J."/>
            <person name="Ruiz A."/>
            <person name="Russo S."/>
            <person name="Salzberg S.L."/>
            <person name="Sanchez-Gracia A."/>
            <person name="Saranga D.J."/>
            <person name="Sato H."/>
            <person name="Schaeffer S.W."/>
            <person name="Schatz M.C."/>
            <person name="Schlenke T."/>
            <person name="Schwartz R."/>
            <person name="Segarra C."/>
            <person name="Singh R.S."/>
            <person name="Sirot L."/>
            <person name="Sirota M."/>
            <person name="Sisneros N.B."/>
            <person name="Smith C.D."/>
            <person name="Smith T.F."/>
            <person name="Spieth J."/>
            <person name="Stage D.E."/>
            <person name="Stark A."/>
            <person name="Stephan W."/>
            <person name="Strausberg R.L."/>
            <person name="Strempel S."/>
            <person name="Sturgill D."/>
            <person name="Sutton G."/>
            <person name="Sutton G.G."/>
            <person name="Tao W."/>
            <person name="Teichmann S."/>
            <person name="Tobari Y.N."/>
            <person name="Tomimura Y."/>
            <person name="Tsolas J.M."/>
            <person name="Valente V.L."/>
            <person name="Venter E."/>
            <person name="Venter J.C."/>
            <person name="Vicario S."/>
            <person name="Vieira F.G."/>
            <person name="Vilella A.J."/>
            <person name="Villasante A."/>
            <person name="Walenz B."/>
            <person name="Wang J."/>
            <person name="Wasserman M."/>
            <person name="Watts T."/>
            <person name="Wilson D."/>
            <person name="Wilson R.K."/>
            <person name="Wing R.A."/>
            <person name="Wolfner M.F."/>
            <person name="Wong A."/>
            <person name="Wong G.K."/>
            <person name="Wu C.I."/>
            <person name="Wu G."/>
            <person name="Yamamoto D."/>
            <person name="Yang H.P."/>
            <person name="Yang S.P."/>
            <person name="Yorke J.A."/>
            <person name="Yoshida K."/>
            <person name="Zdobnov E."/>
            <person name="Zhang P."/>
            <person name="Zhang Y."/>
            <person name="Zimin A.V."/>
            <person name="Baldwin J."/>
            <person name="Abdouelleil A."/>
            <person name="Abdulkadir J."/>
            <person name="Abebe A."/>
            <person name="Abera B."/>
            <person name="Abreu J."/>
            <person name="Acer S.C."/>
            <person name="Aftuck L."/>
            <person name="Alexander A."/>
            <person name="An P."/>
            <person name="Anderson E."/>
            <person name="Anderson S."/>
            <person name="Arachi H."/>
            <person name="Azer M."/>
            <person name="Bachantsang P."/>
            <person name="Barry A."/>
            <person name="Bayul T."/>
            <person name="Berlin A."/>
            <person name="Bessette D."/>
            <person name="Bloom T."/>
            <person name="Blye J."/>
            <person name="Boguslavskiy L."/>
            <person name="Bonnet C."/>
            <person name="Boukhgalter B."/>
            <person name="Bourzgui I."/>
            <person name="Brown A."/>
            <person name="Cahill P."/>
            <person name="Channer S."/>
            <person name="Cheshatsang Y."/>
            <person name="Chuda L."/>
            <person name="Citroen M."/>
            <person name="Collymore A."/>
            <person name="Cooke P."/>
            <person name="Costello M."/>
            <person name="D'Aco K."/>
            <person name="Daza R."/>
            <person name="De Haan G."/>
            <person name="DeGray S."/>
            <person name="DeMaso C."/>
            <person name="Dhargay N."/>
            <person name="Dooley K."/>
            <person name="Dooley E."/>
            <person name="Doricent M."/>
            <person name="Dorje P."/>
            <person name="Dorjee K."/>
            <person name="Dupes A."/>
            <person name="Elong R."/>
            <person name="Falk J."/>
            <person name="Farina A."/>
            <person name="Faro S."/>
            <person name="Ferguson D."/>
            <person name="Fisher S."/>
            <person name="Foley C.D."/>
            <person name="Franke A."/>
            <person name="Friedrich D."/>
            <person name="Gadbois L."/>
            <person name="Gearin G."/>
            <person name="Gearin C.R."/>
            <person name="Giannoukos G."/>
            <person name="Goode T."/>
            <person name="Graham J."/>
            <person name="Grandbois E."/>
            <person name="Grewal S."/>
            <person name="Gyaltsen K."/>
            <person name="Hafez N."/>
            <person name="Hagos B."/>
            <person name="Hall J."/>
            <person name="Henson C."/>
            <person name="Hollinger A."/>
            <person name="Honan T."/>
            <person name="Huard M.D."/>
            <person name="Hughes L."/>
            <person name="Hurhula B."/>
            <person name="Husby M.E."/>
            <person name="Kamat A."/>
            <person name="Kanga B."/>
            <person name="Kashin S."/>
            <person name="Khazanovich D."/>
            <person name="Kisner P."/>
            <person name="Lance K."/>
            <person name="Lara M."/>
            <person name="Lee W."/>
            <person name="Lennon N."/>
            <person name="Letendre F."/>
            <person name="LeVine R."/>
            <person name="Lipovsky A."/>
            <person name="Liu X."/>
            <person name="Liu J."/>
            <person name="Liu S."/>
            <person name="Lokyitsang T."/>
            <person name="Lokyitsang Y."/>
            <person name="Lubonja R."/>
            <person name="Lui A."/>
            <person name="MacDonald P."/>
            <person name="Magnisalis V."/>
            <person name="Maru K."/>
            <person name="Matthews C."/>
            <person name="McCusker W."/>
            <person name="McDonough S."/>
            <person name="Mehta T."/>
            <person name="Meldrim J."/>
            <person name="Meneus L."/>
            <person name="Mihai O."/>
            <person name="Mihalev A."/>
            <person name="Mihova T."/>
            <person name="Mittelman R."/>
            <person name="Mlenga V."/>
            <person name="Montmayeur A."/>
            <person name="Mulrain L."/>
            <person name="Navidi A."/>
            <person name="Naylor J."/>
            <person name="Negash T."/>
            <person name="Nguyen T."/>
            <person name="Nguyen N."/>
            <person name="Nicol R."/>
            <person name="Norbu C."/>
            <person name="Norbu N."/>
            <person name="Novod N."/>
            <person name="O'Neill B."/>
            <person name="Osman S."/>
            <person name="Markiewicz E."/>
            <person name="Oyono O.L."/>
            <person name="Patti C."/>
            <person name="Phunkhang P."/>
            <person name="Pierre F."/>
            <person name="Priest M."/>
            <person name="Raghuraman S."/>
            <person name="Rege F."/>
            <person name="Reyes R."/>
            <person name="Rise C."/>
            <person name="Rogov P."/>
            <person name="Ross K."/>
            <person name="Ryan E."/>
            <person name="Settipalli S."/>
            <person name="Shea T."/>
            <person name="Sherpa N."/>
            <person name="Shi L."/>
            <person name="Shih D."/>
            <person name="Sparrow T."/>
            <person name="Spaulding J."/>
            <person name="Stalker J."/>
            <person name="Stange-Thomann N."/>
            <person name="Stavropoulos S."/>
            <person name="Stone C."/>
            <person name="Strader C."/>
            <person name="Tesfaye S."/>
            <person name="Thomson T."/>
            <person name="Thoulutsang Y."/>
            <person name="Thoulutsang D."/>
            <person name="Topham K."/>
            <person name="Topping I."/>
            <person name="Tsamla T."/>
            <person name="Vassiliev H."/>
            <person name="Vo A."/>
            <person name="Wangchuk T."/>
            <person name="Wangdi T."/>
            <person name="Weiand M."/>
            <person name="Wilkinson J."/>
            <person name="Wilson A."/>
            <person name="Yadav S."/>
            <person name="Young G."/>
            <person name="Yu Q."/>
            <person name="Zembek L."/>
            <person name="Zhong D."/>
            <person name="Zimmer A."/>
            <person name="Zwirko Z."/>
            <person name="Jaffe D.B."/>
            <person name="Alvarez P."/>
            <person name="Brockman W."/>
            <person name="Butler J."/>
            <person name="Chin C."/>
            <person name="Gnerre S."/>
            <person name="Grabherr M."/>
            <person name="Kleber M."/>
            <person name="Mauceli E."/>
            <person name="MacCallum I."/>
        </authorList>
    </citation>
    <scope>NUCLEOTIDE SEQUENCE [LARGE SCALE GENOMIC DNA]</scope>
    <source>
        <strain evidence="5">Tucson 14030-0811.24</strain>
    </source>
</reference>
<keyword evidence="5" id="KW-1185">Reference proteome</keyword>
<keyword evidence="1" id="KW-1015">Disulfide bond</keyword>
<evidence type="ECO:0000256" key="1">
    <source>
        <dbReference type="ARBA" id="ARBA00023157"/>
    </source>
</evidence>
<dbReference type="STRING" id="7260.B4MQ66"/>
<dbReference type="GO" id="GO:0045475">
    <property type="term" value="P:locomotor rhythm"/>
    <property type="evidence" value="ECO:0007669"/>
    <property type="project" value="EnsemblMetazoa"/>
</dbReference>
<feature type="domain" description="ZP" evidence="3">
    <location>
        <begin position="32"/>
        <end position="310"/>
    </location>
</feature>
<dbReference type="GO" id="GO:0009653">
    <property type="term" value="P:anatomical structure morphogenesis"/>
    <property type="evidence" value="ECO:0007669"/>
    <property type="project" value="TreeGrafter"/>
</dbReference>
<dbReference type="InterPro" id="IPR052774">
    <property type="entry name" value="Celegans_DevNeuronal_Protein"/>
</dbReference>
<dbReference type="InParanoid" id="B4MQ66"/>
<dbReference type="InterPro" id="IPR055355">
    <property type="entry name" value="ZP-C"/>
</dbReference>
<dbReference type="Proteomes" id="UP000007798">
    <property type="component" value="Unassembled WGS sequence"/>
</dbReference>
<accession>B4MQ66</accession>
<dbReference type="EMBL" id="CH963849">
    <property type="protein sequence ID" value="EDW74255.1"/>
    <property type="molecule type" value="Genomic_DNA"/>
</dbReference>
<dbReference type="InterPro" id="IPR001507">
    <property type="entry name" value="ZP_dom"/>
</dbReference>
<dbReference type="Pfam" id="PF00100">
    <property type="entry name" value="Zona_pellucida"/>
    <property type="match status" value="1"/>
</dbReference>
<dbReference type="AlphaFoldDB" id="B4MQ66"/>
<name>B4MQ66_DROWI</name>
<dbReference type="InterPro" id="IPR042235">
    <property type="entry name" value="ZP-C_dom"/>
</dbReference>
<dbReference type="PANTHER" id="PTHR47327">
    <property type="entry name" value="FI18240P1-RELATED"/>
    <property type="match status" value="1"/>
</dbReference>
<dbReference type="PhylomeDB" id="B4MQ66"/>
<evidence type="ECO:0000313" key="5">
    <source>
        <dbReference type="Proteomes" id="UP000007798"/>
    </source>
</evidence>
<dbReference type="eggNOG" id="ENOG502RXVD">
    <property type="taxonomic scope" value="Eukaryota"/>
</dbReference>
<proteinExistence type="predicted"/>
<keyword evidence="2" id="KW-0732">Signal</keyword>
<dbReference type="OMA" id="RSMEQTP"/>
<evidence type="ECO:0000313" key="4">
    <source>
        <dbReference type="EMBL" id="EDW74255.1"/>
    </source>
</evidence>
<dbReference type="SMART" id="SM00241">
    <property type="entry name" value="ZP"/>
    <property type="match status" value="1"/>
</dbReference>
<evidence type="ECO:0000256" key="2">
    <source>
        <dbReference type="SAM" id="SignalP"/>
    </source>
</evidence>
<protein>
    <submittedName>
        <fullName evidence="4">GK21832</fullName>
    </submittedName>
</protein>
<gene>
    <name evidence="4" type="primary">Dwil\GK21832</name>
    <name evidence="4" type="ORF">Dwil_GK21832</name>
</gene>
<dbReference type="HOGENOM" id="CLU_045734_1_0_1"/>
<dbReference type="PROSITE" id="PS51034">
    <property type="entry name" value="ZP_2"/>
    <property type="match status" value="1"/>
</dbReference>
<dbReference type="FunCoup" id="B4MQ66">
    <property type="interactions" value="29"/>
</dbReference>
<sequence>MLHQHLELWRSLGLIALLVCGLAQAKGSHKVHCSEDQMRVDIGLPLDEKSNSTLPLIYLEGLKGYPDVRCQPEIDGSLAVFKLSLSDFYECGVTRMVNQLTGKKVYYHKIIIESSNSKEIVSVKCITTSNSGPVYNVMMNASTTSSSSSGSSDFSTMHGLVKRDVLPAGFQEPEDLEITTSLTKRAPEPRLSIGVSQDGQKFTRDLTVKSGTPLTMEINLDEDSAPVYGLGVNYLDVTDTHTSSETLIFKGCTVDPYLFENFNTIDGDILSAKFKAFKFPDSSYVQFRATVNVCLDKCLGTQCSNNQVGFGRRRRREIKSANKVYEISLAMFLQVNDIEGVNKNEVLQLEEKLRELKLANQRLARNSRGNNFAAASSEPAFVVDERELGHFSSGASSKEFALIASIILALSWRLV</sequence>
<feature type="signal peptide" evidence="2">
    <location>
        <begin position="1"/>
        <end position="25"/>
    </location>
</feature>
<organism evidence="5">
    <name type="scientific">Drosophila willistoni</name>
    <name type="common">Fruit fly</name>
    <dbReference type="NCBI Taxonomy" id="7260"/>
    <lineage>
        <taxon>Eukaryota</taxon>
        <taxon>Metazoa</taxon>
        <taxon>Ecdysozoa</taxon>
        <taxon>Arthropoda</taxon>
        <taxon>Hexapoda</taxon>
        <taxon>Insecta</taxon>
        <taxon>Pterygota</taxon>
        <taxon>Neoptera</taxon>
        <taxon>Endopterygota</taxon>
        <taxon>Diptera</taxon>
        <taxon>Brachycera</taxon>
        <taxon>Muscomorpha</taxon>
        <taxon>Ephydroidea</taxon>
        <taxon>Drosophilidae</taxon>
        <taxon>Drosophila</taxon>
        <taxon>Sophophora</taxon>
    </lineage>
</organism>
<dbReference type="OrthoDB" id="6407830at2759"/>